<dbReference type="InterPro" id="IPR027640">
    <property type="entry name" value="Kinesin-like_fam"/>
</dbReference>
<dbReference type="GO" id="GO:0005871">
    <property type="term" value="C:kinesin complex"/>
    <property type="evidence" value="ECO:0007669"/>
    <property type="project" value="TreeGrafter"/>
</dbReference>
<dbReference type="GO" id="GO:0003777">
    <property type="term" value="F:microtubule motor activity"/>
    <property type="evidence" value="ECO:0007669"/>
    <property type="project" value="InterPro"/>
</dbReference>
<dbReference type="Pfam" id="PF00225">
    <property type="entry name" value="Kinesin"/>
    <property type="match status" value="2"/>
</dbReference>
<evidence type="ECO:0000256" key="1">
    <source>
        <dbReference type="PROSITE-ProRule" id="PRU00283"/>
    </source>
</evidence>
<evidence type="ECO:0000256" key="2">
    <source>
        <dbReference type="SAM" id="MobiDB-lite"/>
    </source>
</evidence>
<feature type="compositionally biased region" description="Polar residues" evidence="2">
    <location>
        <begin position="923"/>
        <end position="943"/>
    </location>
</feature>
<comment type="similarity">
    <text evidence="1">Belongs to the TRAFAC class myosin-kinesin ATPase superfamily. Kinesin family.</text>
</comment>
<dbReference type="PRINTS" id="PR00380">
    <property type="entry name" value="KINESINHEAVY"/>
</dbReference>
<feature type="compositionally biased region" description="Low complexity" evidence="2">
    <location>
        <begin position="582"/>
        <end position="599"/>
    </location>
</feature>
<gene>
    <name evidence="4" type="ORF">LBRM2904_17.0430</name>
</gene>
<dbReference type="InterPro" id="IPR036961">
    <property type="entry name" value="Kinesin_motor_dom_sf"/>
</dbReference>
<dbReference type="SMART" id="SM00129">
    <property type="entry name" value="KISc"/>
    <property type="match status" value="1"/>
</dbReference>
<evidence type="ECO:0000259" key="3">
    <source>
        <dbReference type="PROSITE" id="PS50067"/>
    </source>
</evidence>
<dbReference type="InterPro" id="IPR001752">
    <property type="entry name" value="Kinesin_motor_dom"/>
</dbReference>
<feature type="binding site" evidence="1">
    <location>
        <begin position="206"/>
        <end position="213"/>
    </location>
    <ligand>
        <name>ATP</name>
        <dbReference type="ChEBI" id="CHEBI:30616"/>
    </ligand>
</feature>
<feature type="region of interest" description="Disordered" evidence="2">
    <location>
        <begin position="314"/>
        <end position="336"/>
    </location>
</feature>
<proteinExistence type="inferred from homology"/>
<feature type="domain" description="Kinesin motor" evidence="3">
    <location>
        <begin position="105"/>
        <end position="539"/>
    </location>
</feature>
<dbReference type="GO" id="GO:0016887">
    <property type="term" value="F:ATP hydrolysis activity"/>
    <property type="evidence" value="ECO:0007669"/>
    <property type="project" value="TreeGrafter"/>
</dbReference>
<dbReference type="EMBL" id="LS997616">
    <property type="protein sequence ID" value="SYZ64503.1"/>
    <property type="molecule type" value="Genomic_DNA"/>
</dbReference>
<evidence type="ECO:0000313" key="5">
    <source>
        <dbReference type="Proteomes" id="UP000319462"/>
    </source>
</evidence>
<keyword evidence="1" id="KW-0505">Motor protein</keyword>
<dbReference type="InterPro" id="IPR027417">
    <property type="entry name" value="P-loop_NTPase"/>
</dbReference>
<feature type="region of interest" description="Disordered" evidence="2">
    <location>
        <begin position="901"/>
        <end position="943"/>
    </location>
</feature>
<accession>A0A3P3Z2P1</accession>
<dbReference type="GO" id="GO:0005524">
    <property type="term" value="F:ATP binding"/>
    <property type="evidence" value="ECO:0007669"/>
    <property type="project" value="UniProtKB-UniRule"/>
</dbReference>
<feature type="compositionally biased region" description="Low complexity" evidence="2">
    <location>
        <begin position="324"/>
        <end position="335"/>
    </location>
</feature>
<dbReference type="PROSITE" id="PS50067">
    <property type="entry name" value="KINESIN_MOTOR_2"/>
    <property type="match status" value="1"/>
</dbReference>
<name>A0A3P3Z2P1_LEIBR</name>
<dbReference type="PANTHER" id="PTHR24115">
    <property type="entry name" value="KINESIN-RELATED"/>
    <property type="match status" value="1"/>
</dbReference>
<keyword evidence="1" id="KW-0547">Nucleotide-binding</keyword>
<feature type="compositionally biased region" description="Polar residues" evidence="2">
    <location>
        <begin position="614"/>
        <end position="627"/>
    </location>
</feature>
<dbReference type="AlphaFoldDB" id="A0A3P3Z2P1"/>
<dbReference type="PANTHER" id="PTHR24115:SF1016">
    <property type="entry name" value="KINESIN FAMILY MEMBER 19A"/>
    <property type="match status" value="1"/>
</dbReference>
<dbReference type="GO" id="GO:0008017">
    <property type="term" value="F:microtubule binding"/>
    <property type="evidence" value="ECO:0007669"/>
    <property type="project" value="InterPro"/>
</dbReference>
<keyword evidence="1" id="KW-0067">ATP-binding</keyword>
<feature type="compositionally biased region" description="Low complexity" evidence="2">
    <location>
        <begin position="901"/>
        <end position="922"/>
    </location>
</feature>
<organism evidence="4 5">
    <name type="scientific">Leishmania braziliensis MHOM/BR/75/M2904</name>
    <dbReference type="NCBI Taxonomy" id="420245"/>
    <lineage>
        <taxon>Eukaryota</taxon>
        <taxon>Discoba</taxon>
        <taxon>Euglenozoa</taxon>
        <taxon>Kinetoplastea</taxon>
        <taxon>Metakinetoplastina</taxon>
        <taxon>Trypanosomatida</taxon>
        <taxon>Trypanosomatidae</taxon>
        <taxon>Leishmaniinae</taxon>
        <taxon>Leishmania</taxon>
        <taxon>Leishmania braziliensis species complex</taxon>
    </lineage>
</organism>
<feature type="region of interest" description="Disordered" evidence="2">
    <location>
        <begin position="582"/>
        <end position="627"/>
    </location>
</feature>
<protein>
    <submittedName>
        <fullName evidence="4">Kinesin_motor_domain_containing_protein</fullName>
    </submittedName>
</protein>
<reference evidence="4 5" key="1">
    <citation type="submission" date="2018-09" db="EMBL/GenBank/DDBJ databases">
        <authorList>
            <person name="Peiro R."/>
            <person name="Begona"/>
            <person name="Cbmso G."/>
            <person name="Lopez M."/>
            <person name="Gonzalez S."/>
        </authorList>
    </citation>
    <scope>NUCLEOTIDE SEQUENCE [LARGE SCALE GENOMIC DNA]</scope>
</reference>
<feature type="compositionally biased region" description="Gly residues" evidence="2">
    <location>
        <begin position="1107"/>
        <end position="1124"/>
    </location>
</feature>
<evidence type="ECO:0000313" key="4">
    <source>
        <dbReference type="EMBL" id="SYZ64503.1"/>
    </source>
</evidence>
<feature type="region of interest" description="Disordered" evidence="2">
    <location>
        <begin position="1101"/>
        <end position="1124"/>
    </location>
</feature>
<sequence>MGTSALSPAFFYSFTRAHTHTDRRASFITLLLVACFPPSSTPPPFLPRTTLLSSVRRIPPPPPTHTTHSGHLHFVFHLSSSAVAILVDFLPSAAPLRMPYPVADRILVYGRVRPPASPDTPLWVTVDKSNTTVHCGSVEEVSPKAGTTSLRRSSRTEHVTKPPSFILDGVVDAHDDAAHAFFDMTVRSCVVDSVLKGTSATVLCCGEKGTGKTTTMFGDVAVPGLCQRLLASLFAAVTAQRESSTPMSRSAVAMTIPTTLDFTSVSLSGAQEEEEEARRDCRTRYSIELSCLALCGEHVVDLLAEAARDTSSVGASVSQRAVAPSPSIPSSPSFSARPTIAMDRGKVVVRNVSKVTCRSAADAFALIDRSRRAQSSAASPWVAGHVVVMLDCTCEEGEEGSATHHLVRRAQLYLVDLAAAERPQRSSLKSQLLPPFTSSSTLPADRAITPPRGRGGDAAIRHSLAILKEVITRLSSSSTTVDDTPPTLASYKRSKLTMLLKGHLGGGCRTLVIAHVRPEEAYKRDTLATLQLARRLLCVPEQLASRVAEDPFVRLRQLQRQVMRLQAELRLQMELKAHTASNAPALATTAPPDDASTDSNANVAKKRTGAASAKGTQQGSLKSSTGRVTQRCTLPLQTPGNAADDFHPLLRCTALSSATPASAALTTGVMNFVAGRVSVLPVTTVLEMHTCFELLRQCVAEKDIQLSAALADLRAAEAAAAAAFTAVGASGTRRSVSERCSGKSFGGDRFIANGGIGRRRMFSMRSSADSMKDTPTAEGKCRPSVDLALPTATVQLPSLNSLHTKLLREPSPSALAPVDGKVGRGYGSAPSAAGLSQDVTQEAVLPFSLPGLLAPPPMWHSAVDATVNALPAAAPQLGNGRIMSPANEAFFTSAQNEVPSSSLRGSRVVSSAPVSRVGRSSAPNSIESISRQVSTAQQPSTQRGRALADALAPSFSIAAHSTMQVPRPHSATPALVAHSVPPASPRESSAFHVYTTQTAEGVKQVEHVRMEKEALASLRLRLVALGTGDSSHTSTALADECRYHESQLTRRREALLRSFESWHRARAVAEDNATSVAKPLRNPAGNSTRLTLDTMRQRLRRPAPAGHTGGGVNGGSVGKLRGGTTNGVEGSANYGSWSALVPVLSAAASFSPFTKNEPADEVGVLAVPPETFSAAGAPSTAY</sequence>
<dbReference type="SUPFAM" id="SSF52540">
    <property type="entry name" value="P-loop containing nucleoside triphosphate hydrolases"/>
    <property type="match status" value="1"/>
</dbReference>
<dbReference type="GO" id="GO:0005874">
    <property type="term" value="C:microtubule"/>
    <property type="evidence" value="ECO:0007669"/>
    <property type="project" value="TreeGrafter"/>
</dbReference>
<dbReference type="GO" id="GO:0007018">
    <property type="term" value="P:microtubule-based movement"/>
    <property type="evidence" value="ECO:0007669"/>
    <property type="project" value="InterPro"/>
</dbReference>
<dbReference type="Proteomes" id="UP000319462">
    <property type="component" value="Chromosome 17"/>
</dbReference>
<dbReference type="Gene3D" id="3.40.850.10">
    <property type="entry name" value="Kinesin motor domain"/>
    <property type="match status" value="1"/>
</dbReference>